<evidence type="ECO:0000256" key="5">
    <source>
        <dbReference type="ARBA" id="ARBA00022989"/>
    </source>
</evidence>
<evidence type="ECO:0000259" key="8">
    <source>
        <dbReference type="PROSITE" id="PS50893"/>
    </source>
</evidence>
<dbReference type="GO" id="GO:0016887">
    <property type="term" value="F:ATP hydrolysis activity"/>
    <property type="evidence" value="ECO:0007669"/>
    <property type="project" value="InterPro"/>
</dbReference>
<dbReference type="AlphaFoldDB" id="A0A167NWI3"/>
<evidence type="ECO:0000313" key="10">
    <source>
        <dbReference type="EMBL" id="KZN69020.1"/>
    </source>
</evidence>
<name>A0A167NWI3_9GAMM</name>
<feature type="domain" description="ABC transmembrane type-1" evidence="9">
    <location>
        <begin position="16"/>
        <end position="307"/>
    </location>
</feature>
<evidence type="ECO:0000313" key="11">
    <source>
        <dbReference type="Proteomes" id="UP000076661"/>
    </source>
</evidence>
<comment type="subcellular location">
    <subcellularLocation>
        <location evidence="1">Cell membrane</location>
        <topology evidence="1">Multi-pass membrane protein</topology>
    </subcellularLocation>
</comment>
<dbReference type="PANTHER" id="PTHR24221:SF654">
    <property type="entry name" value="ATP-BINDING CASSETTE SUB-FAMILY B MEMBER 6"/>
    <property type="match status" value="1"/>
</dbReference>
<dbReference type="InterPro" id="IPR027417">
    <property type="entry name" value="P-loop_NTPase"/>
</dbReference>
<dbReference type="SUPFAM" id="SSF90123">
    <property type="entry name" value="ABC transporter transmembrane region"/>
    <property type="match status" value="1"/>
</dbReference>
<dbReference type="NCBIfam" id="TIGR01194">
    <property type="entry name" value="cyc_pep_trnsptr"/>
    <property type="match status" value="1"/>
</dbReference>
<evidence type="ECO:0000256" key="4">
    <source>
        <dbReference type="ARBA" id="ARBA00022840"/>
    </source>
</evidence>
<feature type="transmembrane region" description="Helical" evidence="7">
    <location>
        <begin position="167"/>
        <end position="187"/>
    </location>
</feature>
<protein>
    <recommendedName>
        <fullName evidence="12">Cyclic peptide transporter</fullName>
    </recommendedName>
</protein>
<accession>A0A167NWI3</accession>
<dbReference type="InterPro" id="IPR003439">
    <property type="entry name" value="ABC_transporter-like_ATP-bd"/>
</dbReference>
<keyword evidence="5 7" id="KW-1133">Transmembrane helix</keyword>
<dbReference type="Gene3D" id="3.40.50.300">
    <property type="entry name" value="P-loop containing nucleotide triphosphate hydrolases"/>
    <property type="match status" value="1"/>
</dbReference>
<dbReference type="PROSITE" id="PS50929">
    <property type="entry name" value="ABC_TM1F"/>
    <property type="match status" value="1"/>
</dbReference>
<dbReference type="SMART" id="SM00382">
    <property type="entry name" value="AAA"/>
    <property type="match status" value="1"/>
</dbReference>
<dbReference type="InterPro" id="IPR005898">
    <property type="entry name" value="Cyc_pep_transpt_SyrD/YojI"/>
</dbReference>
<evidence type="ECO:0008006" key="12">
    <source>
        <dbReference type="Google" id="ProtNLM"/>
    </source>
</evidence>
<evidence type="ECO:0000256" key="2">
    <source>
        <dbReference type="ARBA" id="ARBA00022692"/>
    </source>
</evidence>
<dbReference type="InterPro" id="IPR039421">
    <property type="entry name" value="Type_1_exporter"/>
</dbReference>
<proteinExistence type="predicted"/>
<dbReference type="Pfam" id="PF00664">
    <property type="entry name" value="ABC_membrane"/>
    <property type="match status" value="1"/>
</dbReference>
<dbReference type="PROSITE" id="PS50893">
    <property type="entry name" value="ABC_TRANSPORTER_2"/>
    <property type="match status" value="1"/>
</dbReference>
<dbReference type="GO" id="GO:0005886">
    <property type="term" value="C:plasma membrane"/>
    <property type="evidence" value="ECO:0007669"/>
    <property type="project" value="UniProtKB-SubCell"/>
</dbReference>
<keyword evidence="2 7" id="KW-0812">Transmembrane</keyword>
<gene>
    <name evidence="10" type="ORF">N478_12620</name>
</gene>
<reference evidence="10 11" key="1">
    <citation type="submission" date="2013-07" db="EMBL/GenBank/DDBJ databases">
        <title>Comparative Genomic and Metabolomic Analysis of Twelve Strains of Pseudoalteromonas luteoviolacea.</title>
        <authorList>
            <person name="Vynne N.G."/>
            <person name="Mansson M."/>
            <person name="Gram L."/>
        </authorList>
    </citation>
    <scope>NUCLEOTIDE SEQUENCE [LARGE SCALE GENOMIC DNA]</scope>
    <source>
        <strain evidence="10 11">S4060-1</strain>
    </source>
</reference>
<dbReference type="EMBL" id="AUXX01000006">
    <property type="protein sequence ID" value="KZN69020.1"/>
    <property type="molecule type" value="Genomic_DNA"/>
</dbReference>
<keyword evidence="3" id="KW-0547">Nucleotide-binding</keyword>
<dbReference type="Proteomes" id="UP000076661">
    <property type="component" value="Unassembled WGS sequence"/>
</dbReference>
<feature type="domain" description="ABC transporter" evidence="8">
    <location>
        <begin position="340"/>
        <end position="561"/>
    </location>
</feature>
<evidence type="ECO:0000256" key="1">
    <source>
        <dbReference type="ARBA" id="ARBA00004651"/>
    </source>
</evidence>
<dbReference type="SUPFAM" id="SSF52540">
    <property type="entry name" value="P-loop containing nucleoside triphosphate hydrolases"/>
    <property type="match status" value="1"/>
</dbReference>
<feature type="transmembrane region" description="Helical" evidence="7">
    <location>
        <begin position="281"/>
        <end position="302"/>
    </location>
</feature>
<dbReference type="InterPro" id="IPR003593">
    <property type="entry name" value="AAA+_ATPase"/>
</dbReference>
<keyword evidence="4" id="KW-0067">ATP-binding</keyword>
<dbReference type="GO" id="GO:0005524">
    <property type="term" value="F:ATP binding"/>
    <property type="evidence" value="ECO:0007669"/>
    <property type="project" value="UniProtKB-KW"/>
</dbReference>
<dbReference type="GO" id="GO:1904680">
    <property type="term" value="F:peptide transmembrane transporter activity"/>
    <property type="evidence" value="ECO:0007669"/>
    <property type="project" value="InterPro"/>
</dbReference>
<evidence type="ECO:0000256" key="3">
    <source>
        <dbReference type="ARBA" id="ARBA00022741"/>
    </source>
</evidence>
<organism evidence="10 11">
    <name type="scientific">Pseudoalteromonas luteoviolacea S4060-1</name>
    <dbReference type="NCBI Taxonomy" id="1365257"/>
    <lineage>
        <taxon>Bacteria</taxon>
        <taxon>Pseudomonadati</taxon>
        <taxon>Pseudomonadota</taxon>
        <taxon>Gammaproteobacteria</taxon>
        <taxon>Alteromonadales</taxon>
        <taxon>Pseudoalteromonadaceae</taxon>
        <taxon>Pseudoalteromonas</taxon>
    </lineage>
</organism>
<keyword evidence="6 7" id="KW-0472">Membrane</keyword>
<dbReference type="InterPro" id="IPR011527">
    <property type="entry name" value="ABC1_TM_dom"/>
</dbReference>
<dbReference type="PANTHER" id="PTHR24221">
    <property type="entry name" value="ATP-BINDING CASSETTE SUB-FAMILY B"/>
    <property type="match status" value="1"/>
</dbReference>
<dbReference type="GO" id="GO:0140359">
    <property type="term" value="F:ABC-type transporter activity"/>
    <property type="evidence" value="ECO:0007669"/>
    <property type="project" value="InterPro"/>
</dbReference>
<dbReference type="Pfam" id="PF00005">
    <property type="entry name" value="ABC_tran"/>
    <property type="match status" value="1"/>
</dbReference>
<sequence length="561" mass="63120">MGLFSEVTRKSPNSIFLAMLFGLGAGLCYTLIIPIISRAIESLSSGGNALNDTQQLLGVEVVNYNLAILFTIICGCILLLRSASQIMLTKVSIQLTKELRGRIYKDISKSSLIELENLGIAKVINVIISDVNAIVSGARAIPDLISNSVTIIGMLLFLFFINDEVFLLVLSALFIGIVIYQFMMFFANRYFLKSRMIFDELQESTRGFISGIKDIKLNAEKEKFFLENVLEDREQQILKSNTRAYYIAIASVSYGDLINFLVIGVTAFIFVNYHSINVADLFSIVMILLYIAGPITAVLNAIPEINLSRISYGRLTDIISKIPNENCVQDVKPLPAWNTIEFRNVEFQYDNIGSEQGFKVGPLSFSIKKGEITYLLGGNGSGKSTLSKLITLHYHANQGEILFGNTKVTEDTLVSCRQEICAIYTDYYLFDTFLFKDSVDENLVDEYLKRFKLEGKVKFENGKFSTVKLSDGQRKRLALVVSLIDDKQVYLFDEWAADQDPEFKRIFYEDILPLLKQRGKAVIVISHDQAYFKGFDNLIIMEDGNIKNYSSEGEALEIIHS</sequence>
<feature type="transmembrane region" description="Helical" evidence="7">
    <location>
        <begin position="56"/>
        <end position="80"/>
    </location>
</feature>
<feature type="transmembrane region" description="Helical" evidence="7">
    <location>
        <begin position="244"/>
        <end position="269"/>
    </location>
</feature>
<evidence type="ECO:0000256" key="7">
    <source>
        <dbReference type="SAM" id="Phobius"/>
    </source>
</evidence>
<dbReference type="Gene3D" id="1.20.1560.10">
    <property type="entry name" value="ABC transporter type 1, transmembrane domain"/>
    <property type="match status" value="1"/>
</dbReference>
<dbReference type="GO" id="GO:0015833">
    <property type="term" value="P:peptide transport"/>
    <property type="evidence" value="ECO:0007669"/>
    <property type="project" value="InterPro"/>
</dbReference>
<dbReference type="PATRIC" id="fig|1365257.3.peg.929"/>
<evidence type="ECO:0000256" key="6">
    <source>
        <dbReference type="ARBA" id="ARBA00023136"/>
    </source>
</evidence>
<dbReference type="InterPro" id="IPR036640">
    <property type="entry name" value="ABC1_TM_sf"/>
</dbReference>
<comment type="caution">
    <text evidence="10">The sequence shown here is derived from an EMBL/GenBank/DDBJ whole genome shotgun (WGS) entry which is preliminary data.</text>
</comment>
<dbReference type="RefSeq" id="WP_063380178.1">
    <property type="nucleotide sequence ID" value="NZ_AUXX01000006.1"/>
</dbReference>
<feature type="transmembrane region" description="Helical" evidence="7">
    <location>
        <begin position="15"/>
        <end position="36"/>
    </location>
</feature>
<feature type="transmembrane region" description="Helical" evidence="7">
    <location>
        <begin position="144"/>
        <end position="161"/>
    </location>
</feature>
<evidence type="ECO:0000259" key="9">
    <source>
        <dbReference type="PROSITE" id="PS50929"/>
    </source>
</evidence>
<dbReference type="GO" id="GO:0034040">
    <property type="term" value="F:ATPase-coupled lipid transmembrane transporter activity"/>
    <property type="evidence" value="ECO:0007669"/>
    <property type="project" value="TreeGrafter"/>
</dbReference>